<keyword evidence="23" id="KW-1185">Reference proteome</keyword>
<dbReference type="SFLD" id="SFLDF00027">
    <property type="entry name" value="p-type_atpase"/>
    <property type="match status" value="1"/>
</dbReference>
<evidence type="ECO:0000256" key="16">
    <source>
        <dbReference type="ARBA" id="ARBA00029806"/>
    </source>
</evidence>
<dbReference type="PRINTS" id="PR00120">
    <property type="entry name" value="HATPASE"/>
</dbReference>
<dbReference type="InterPro" id="IPR059000">
    <property type="entry name" value="ATPase_P-type_domA"/>
</dbReference>
<dbReference type="EMBL" id="CP003219">
    <property type="protein sequence ID" value="AEW95788.1"/>
    <property type="molecule type" value="Genomic_DNA"/>
</dbReference>
<dbReference type="InterPro" id="IPR023299">
    <property type="entry name" value="ATPase_P-typ_cyto_dom_N"/>
</dbReference>
<name>F8JWK5_STREN</name>
<dbReference type="PROSITE" id="PS00154">
    <property type="entry name" value="ATPASE_E1_E2"/>
    <property type="match status" value="1"/>
</dbReference>
<dbReference type="SMART" id="SM00831">
    <property type="entry name" value="Cation_ATPase_N"/>
    <property type="match status" value="1"/>
</dbReference>
<dbReference type="InterPro" id="IPR023214">
    <property type="entry name" value="HAD_sf"/>
</dbReference>
<dbReference type="Gene3D" id="3.40.1110.10">
    <property type="entry name" value="Calcium-transporting ATPase, cytoplasmic domain N"/>
    <property type="match status" value="1"/>
</dbReference>
<feature type="region of interest" description="Disordered" evidence="19">
    <location>
        <begin position="1"/>
        <end position="21"/>
    </location>
</feature>
<dbReference type="InterPro" id="IPR008250">
    <property type="entry name" value="ATPase_P-typ_transduc_dom_A_sf"/>
</dbReference>
<dbReference type="EC" id="7.2.2.14" evidence="4"/>
<accession>F8JWK5</accession>
<dbReference type="InterPro" id="IPR006068">
    <property type="entry name" value="ATPase_P-typ_cation-transptr_C"/>
</dbReference>
<dbReference type="GO" id="GO:0015444">
    <property type="term" value="F:P-type magnesium transporter activity"/>
    <property type="evidence" value="ECO:0007669"/>
    <property type="project" value="UniProtKB-EC"/>
</dbReference>
<gene>
    <name evidence="22" type="ordered locus">SCATT_34170</name>
</gene>
<dbReference type="PANTHER" id="PTHR42861">
    <property type="entry name" value="CALCIUM-TRANSPORTING ATPASE"/>
    <property type="match status" value="1"/>
</dbReference>
<evidence type="ECO:0000256" key="18">
    <source>
        <dbReference type="ARBA" id="ARBA00049360"/>
    </source>
</evidence>
<dbReference type="HOGENOM" id="CLU_002360_6_3_11"/>
<keyword evidence="13" id="KW-1278">Translocase</keyword>
<dbReference type="InterPro" id="IPR036412">
    <property type="entry name" value="HAD-like_sf"/>
</dbReference>
<dbReference type="eggNOG" id="COG0474">
    <property type="taxonomic scope" value="Bacteria"/>
</dbReference>
<dbReference type="NCBIfam" id="TIGR01524">
    <property type="entry name" value="ATPase-IIIB_Mg"/>
    <property type="match status" value="1"/>
</dbReference>
<dbReference type="RefSeq" id="WP_014144152.1">
    <property type="nucleotide sequence ID" value="NC_016111.1"/>
</dbReference>
<dbReference type="InterPro" id="IPR018303">
    <property type="entry name" value="ATPase_P-typ_P_site"/>
</dbReference>
<proteinExistence type="inferred from homology"/>
<dbReference type="PRINTS" id="PR00119">
    <property type="entry name" value="CATATPASE"/>
</dbReference>
<dbReference type="SFLD" id="SFLDS00003">
    <property type="entry name" value="Haloacid_Dehalogenase"/>
    <property type="match status" value="1"/>
</dbReference>
<evidence type="ECO:0000256" key="19">
    <source>
        <dbReference type="SAM" id="MobiDB-lite"/>
    </source>
</evidence>
<comment type="similarity">
    <text evidence="3">Belongs to the cation transport ATPase (P-type) (TC 3.A.3) family. Type IIIB subfamily.</text>
</comment>
<dbReference type="InterPro" id="IPR023298">
    <property type="entry name" value="ATPase_P-typ_TM_dom_sf"/>
</dbReference>
<evidence type="ECO:0000256" key="3">
    <source>
        <dbReference type="ARBA" id="ARBA00008746"/>
    </source>
</evidence>
<feature type="transmembrane region" description="Helical" evidence="20">
    <location>
        <begin position="759"/>
        <end position="780"/>
    </location>
</feature>
<evidence type="ECO:0000256" key="2">
    <source>
        <dbReference type="ARBA" id="ARBA00004429"/>
    </source>
</evidence>
<evidence type="ECO:0000313" key="22">
    <source>
        <dbReference type="EMBL" id="AEW95788.1"/>
    </source>
</evidence>
<accession>G8WSF4</accession>
<dbReference type="KEGG" id="scy:SCATT_34170"/>
<evidence type="ECO:0000256" key="1">
    <source>
        <dbReference type="ARBA" id="ARBA00003954"/>
    </source>
</evidence>
<comment type="catalytic activity">
    <reaction evidence="18">
        <text>ATP + H2O = ADP + phosphate + H(+)</text>
        <dbReference type="Rhea" id="RHEA:13065"/>
        <dbReference type="ChEBI" id="CHEBI:15377"/>
        <dbReference type="ChEBI" id="CHEBI:15378"/>
        <dbReference type="ChEBI" id="CHEBI:30616"/>
        <dbReference type="ChEBI" id="CHEBI:43474"/>
        <dbReference type="ChEBI" id="CHEBI:456216"/>
    </reaction>
</comment>
<sequence>MASARSAAEPGGPKVPPDAGLTPLEVLRRLDSRPRGLLESEAAERLARYGENTVAAARPASWARRLLRTARDPFTAVLLVLGVVSAAVGAWGTAAVIGTLVAVSCVLRSAGEYRADRSAAALRELVAGTSTVQRRAAEGAAPLAREVPVEQVVPGDVVRLGPGDLVPADLRLLRADGLTVHQAALTGESAPVPKYVPAGAPAGGVSLFEQPQLCFAGTSVVAGTGTGVVTATGADTRFAAAQPPEGRRSGAFDACVNSISWTLIRFMLLAAPLVLATGALMRGRGLEIWPFAVAVAVGLTPEMLPVVVTTALVRGATELARRGRVILRRLPALHDLGAMDVLCTDKTGTLTQETLSVECSLGPDGRPDPAVLRWAAVNSLWTVRLAELPVPDPLDEAIWRAAEDVGEAAGVEVIPFDPVRRLATAVVTVPARPGRHTLVVKGAVEDVVERCVMDARARARVLGLAEQLAGQGLRLLAVATADRAARARRYTPADERGLTFTGLVGIRDTPAPTAAAALAALARRGVKVTVLTGDHPGTAARACRDLGLDPGEVVTGERIDALDDAALAEVATATTVFARCTPAHKARIVGALRRAGRTVGFLGDGVNDVPALHAADVGLCPRGAVDVTRQAADVVLAEKDLTAIDLAVGLGRRSTANIATYLRVAVSSNLGNVLSMLVAGVLVPFLPMLPAQVLVQNLCFDAAQASFAVDRPDPAMCRRPLLLRPRAFTRYVAVFGLLNSAADVATFAVLSAVAGGEQAFHTGWFTENLMTQGLVMLMLRTGRGRVPRPVRLAAAVLAAAGLLLPLSPLAGALGMRPLPVLYHLLLAGVLAAYAGALLLARRSAVGRAGAGQP</sequence>
<dbReference type="SUPFAM" id="SSF56784">
    <property type="entry name" value="HAD-like"/>
    <property type="match status" value="1"/>
</dbReference>
<evidence type="ECO:0000256" key="6">
    <source>
        <dbReference type="ARBA" id="ARBA00022475"/>
    </source>
</evidence>
<dbReference type="SFLD" id="SFLDG00002">
    <property type="entry name" value="C1.7:_P-type_atpase_like"/>
    <property type="match status" value="1"/>
</dbReference>
<dbReference type="KEGG" id="sct:SCAT_3431"/>
<reference evidence="23" key="1">
    <citation type="submission" date="2011-12" db="EMBL/GenBank/DDBJ databases">
        <title>Complete genome sequence of Streptomyces cattleya strain DSM 46488.</title>
        <authorList>
            <person name="Ou H.-Y."/>
            <person name="Li P."/>
            <person name="Zhao C."/>
            <person name="O'Hagan D."/>
            <person name="Deng Z."/>
        </authorList>
    </citation>
    <scope>NUCLEOTIDE SEQUENCE [LARGE SCALE GENOMIC DNA]</scope>
    <source>
        <strain evidence="23">ATCC 35852 / DSM 46488 / JCM 4925 / NBRC 14057 / NRRL 8057</strain>
    </source>
</reference>
<evidence type="ECO:0000256" key="10">
    <source>
        <dbReference type="ARBA" id="ARBA00022741"/>
    </source>
</evidence>
<dbReference type="GO" id="GO:0005524">
    <property type="term" value="F:ATP binding"/>
    <property type="evidence" value="ECO:0007669"/>
    <property type="project" value="UniProtKB-KW"/>
</dbReference>
<dbReference type="GO" id="GO:0016887">
    <property type="term" value="F:ATP hydrolysis activity"/>
    <property type="evidence" value="ECO:0007669"/>
    <property type="project" value="InterPro"/>
</dbReference>
<dbReference type="SUPFAM" id="SSF81665">
    <property type="entry name" value="Calcium ATPase, transmembrane domain M"/>
    <property type="match status" value="1"/>
</dbReference>
<keyword evidence="6" id="KW-1003">Cell membrane</keyword>
<feature type="transmembrane region" description="Helical" evidence="20">
    <location>
        <begin position="74"/>
        <end position="107"/>
    </location>
</feature>
<dbReference type="InterPro" id="IPR004014">
    <property type="entry name" value="ATPase_P-typ_cation-transptr_N"/>
</dbReference>
<keyword evidence="10" id="KW-0547">Nucleotide-binding</keyword>
<dbReference type="Proteomes" id="UP000007842">
    <property type="component" value="Chromosome"/>
</dbReference>
<evidence type="ECO:0000256" key="17">
    <source>
        <dbReference type="ARBA" id="ARBA00047295"/>
    </source>
</evidence>
<keyword evidence="11" id="KW-0067">ATP-binding</keyword>
<comment type="function">
    <text evidence="1">Mediates magnesium influx to the cytosol.</text>
</comment>
<dbReference type="Pfam" id="PF00689">
    <property type="entry name" value="Cation_ATPase_C"/>
    <property type="match status" value="1"/>
</dbReference>
<evidence type="ECO:0000256" key="15">
    <source>
        <dbReference type="ARBA" id="ARBA00023136"/>
    </source>
</evidence>
<dbReference type="Pfam" id="PF00702">
    <property type="entry name" value="Hydrolase"/>
    <property type="match status" value="1"/>
</dbReference>
<keyword evidence="7" id="KW-0997">Cell inner membrane</keyword>
<keyword evidence="14 20" id="KW-1133">Transmembrane helix</keyword>
<evidence type="ECO:0000259" key="21">
    <source>
        <dbReference type="SMART" id="SM00831"/>
    </source>
</evidence>
<evidence type="ECO:0000256" key="4">
    <source>
        <dbReference type="ARBA" id="ARBA00012786"/>
    </source>
</evidence>
<dbReference type="AlphaFoldDB" id="F8JWK5"/>
<dbReference type="NCBIfam" id="TIGR01494">
    <property type="entry name" value="ATPase_P-type"/>
    <property type="match status" value="2"/>
</dbReference>
<dbReference type="Pfam" id="PF00690">
    <property type="entry name" value="Cation_ATPase_N"/>
    <property type="match status" value="1"/>
</dbReference>
<dbReference type="STRING" id="1003195.SCATT_34170"/>
<dbReference type="InterPro" id="IPR044492">
    <property type="entry name" value="P_typ_ATPase_HD_dom"/>
</dbReference>
<protein>
    <recommendedName>
        <fullName evidence="5">Magnesium-transporting ATPase, P-type 1</fullName>
        <ecNumber evidence="4">7.2.2.14</ecNumber>
    </recommendedName>
    <alternativeName>
        <fullName evidence="16">Mg(2+) transport ATPase, P-type 1</fullName>
    </alternativeName>
</protein>
<dbReference type="Gene3D" id="2.70.150.10">
    <property type="entry name" value="Calcium-transporting ATPase, cytoplasmic transduction domain A"/>
    <property type="match status" value="1"/>
</dbReference>
<keyword evidence="12" id="KW-0460">Magnesium</keyword>
<evidence type="ECO:0000256" key="20">
    <source>
        <dbReference type="SAM" id="Phobius"/>
    </source>
</evidence>
<dbReference type="Gene3D" id="1.20.1110.10">
    <property type="entry name" value="Calcium-transporting ATPase, transmembrane domain"/>
    <property type="match status" value="1"/>
</dbReference>
<comment type="subcellular location">
    <subcellularLocation>
        <location evidence="2">Cell inner membrane</location>
        <topology evidence="2">Multi-pass membrane protein</topology>
    </subcellularLocation>
</comment>
<evidence type="ECO:0000256" key="13">
    <source>
        <dbReference type="ARBA" id="ARBA00022967"/>
    </source>
</evidence>
<evidence type="ECO:0000256" key="12">
    <source>
        <dbReference type="ARBA" id="ARBA00022842"/>
    </source>
</evidence>
<evidence type="ECO:0000256" key="9">
    <source>
        <dbReference type="ARBA" id="ARBA00022692"/>
    </source>
</evidence>
<comment type="catalytic activity">
    <reaction evidence="17">
        <text>Mg(2+)(out) + ATP + H2O = Mg(2+)(in) + ADP + phosphate + H(+)</text>
        <dbReference type="Rhea" id="RHEA:10260"/>
        <dbReference type="ChEBI" id="CHEBI:15377"/>
        <dbReference type="ChEBI" id="CHEBI:15378"/>
        <dbReference type="ChEBI" id="CHEBI:18420"/>
        <dbReference type="ChEBI" id="CHEBI:30616"/>
        <dbReference type="ChEBI" id="CHEBI:43474"/>
        <dbReference type="ChEBI" id="CHEBI:456216"/>
        <dbReference type="EC" id="7.2.2.14"/>
    </reaction>
</comment>
<dbReference type="Gene3D" id="3.40.50.1000">
    <property type="entry name" value="HAD superfamily/HAD-like"/>
    <property type="match status" value="1"/>
</dbReference>
<evidence type="ECO:0000256" key="5">
    <source>
        <dbReference type="ARBA" id="ARBA00013555"/>
    </source>
</evidence>
<feature type="domain" description="Cation-transporting P-type ATPase N-terminal" evidence="21">
    <location>
        <begin position="17"/>
        <end position="90"/>
    </location>
</feature>
<feature type="transmembrane region" description="Helical" evidence="20">
    <location>
        <begin position="792"/>
        <end position="814"/>
    </location>
</feature>
<keyword evidence="15 20" id="KW-0472">Membrane</keyword>
<evidence type="ECO:0000256" key="7">
    <source>
        <dbReference type="ARBA" id="ARBA00022519"/>
    </source>
</evidence>
<evidence type="ECO:0000256" key="8">
    <source>
        <dbReference type="ARBA" id="ARBA00022553"/>
    </source>
</evidence>
<evidence type="ECO:0000256" key="14">
    <source>
        <dbReference type="ARBA" id="ARBA00022989"/>
    </source>
</evidence>
<dbReference type="SUPFAM" id="SSF81653">
    <property type="entry name" value="Calcium ATPase, transduction domain A"/>
    <property type="match status" value="1"/>
</dbReference>
<keyword evidence="8" id="KW-0597">Phosphoprotein</keyword>
<dbReference type="PATRIC" id="fig|1003195.11.peg.4897"/>
<feature type="transmembrane region" description="Helical" evidence="20">
    <location>
        <begin position="728"/>
        <end position="753"/>
    </location>
</feature>
<dbReference type="InterPro" id="IPR001757">
    <property type="entry name" value="P_typ_ATPase"/>
</dbReference>
<keyword evidence="9 20" id="KW-0812">Transmembrane</keyword>
<dbReference type="InterPro" id="IPR006415">
    <property type="entry name" value="P-type_ATPase_IIIB"/>
</dbReference>
<evidence type="ECO:0000256" key="11">
    <source>
        <dbReference type="ARBA" id="ARBA00022840"/>
    </source>
</evidence>
<dbReference type="Pfam" id="PF00122">
    <property type="entry name" value="E1-E2_ATPase"/>
    <property type="match status" value="1"/>
</dbReference>
<feature type="transmembrane region" description="Helical" evidence="20">
    <location>
        <begin position="820"/>
        <end position="840"/>
    </location>
</feature>
<dbReference type="OrthoDB" id="9814270at2"/>
<evidence type="ECO:0000313" key="23">
    <source>
        <dbReference type="Proteomes" id="UP000007842"/>
    </source>
</evidence>
<organism evidence="22 23">
    <name type="scientific">Streptantibioticus cattleyicolor (strain ATCC 35852 / DSM 46488 / JCM 4925 / NBRC 14057 / NRRL 8057)</name>
    <name type="common">Streptomyces cattleya</name>
    <dbReference type="NCBI Taxonomy" id="1003195"/>
    <lineage>
        <taxon>Bacteria</taxon>
        <taxon>Bacillati</taxon>
        <taxon>Actinomycetota</taxon>
        <taxon>Actinomycetes</taxon>
        <taxon>Kitasatosporales</taxon>
        <taxon>Streptomycetaceae</taxon>
        <taxon>Streptantibioticus</taxon>
    </lineage>
</organism>
<dbReference type="GO" id="GO:0005886">
    <property type="term" value="C:plasma membrane"/>
    <property type="evidence" value="ECO:0007669"/>
    <property type="project" value="UniProtKB-SubCell"/>
</dbReference>